<proteinExistence type="predicted"/>
<gene>
    <name evidence="1" type="ORF">CGI_10026582</name>
</gene>
<name>K1QYK0_MAGGI</name>
<sequence>MQTVLRLRDWKPDCVCSTFKGDLLIVMDNDVCNRTKVVRYANFTEVQSTQYDDKGKPLYSSGNNYKYICENRNLDICVSDRDARAVVVVNEAGKLRFTYTGPPFTTKKSFEPCGVTTVSQSRILAADIGNHFIHILDQDRQFIHFIVSVISPIGLCVDTRYNLDVAERDECRVKKPNTACKHSVHIDILKYILLLILHHVYCMRLSLHACLEIIFLYNQI</sequence>
<protein>
    <submittedName>
        <fullName evidence="1">Uncharacterized protein</fullName>
    </submittedName>
</protein>
<dbReference type="EMBL" id="JH816764">
    <property type="protein sequence ID" value="EKC38783.1"/>
    <property type="molecule type" value="Genomic_DNA"/>
</dbReference>
<dbReference type="HOGENOM" id="CLU_007742_4_1_1"/>
<dbReference type="InterPro" id="IPR011042">
    <property type="entry name" value="6-blade_b-propeller_TolB-like"/>
</dbReference>
<accession>K1QYK0</accession>
<dbReference type="SUPFAM" id="SSF101898">
    <property type="entry name" value="NHL repeat"/>
    <property type="match status" value="1"/>
</dbReference>
<dbReference type="InParanoid" id="K1QYK0"/>
<evidence type="ECO:0000313" key="1">
    <source>
        <dbReference type="EMBL" id="EKC38783.1"/>
    </source>
</evidence>
<dbReference type="AlphaFoldDB" id="K1QYK0"/>
<dbReference type="Gene3D" id="2.120.10.30">
    <property type="entry name" value="TolB, C-terminal domain"/>
    <property type="match status" value="1"/>
</dbReference>
<reference evidence="1" key="1">
    <citation type="journal article" date="2012" name="Nature">
        <title>The oyster genome reveals stress adaptation and complexity of shell formation.</title>
        <authorList>
            <person name="Zhang G."/>
            <person name="Fang X."/>
            <person name="Guo X."/>
            <person name="Li L."/>
            <person name="Luo R."/>
            <person name="Xu F."/>
            <person name="Yang P."/>
            <person name="Zhang L."/>
            <person name="Wang X."/>
            <person name="Qi H."/>
            <person name="Xiong Z."/>
            <person name="Que H."/>
            <person name="Xie Y."/>
            <person name="Holland P.W."/>
            <person name="Paps J."/>
            <person name="Zhu Y."/>
            <person name="Wu F."/>
            <person name="Chen Y."/>
            <person name="Wang J."/>
            <person name="Peng C."/>
            <person name="Meng J."/>
            <person name="Yang L."/>
            <person name="Liu J."/>
            <person name="Wen B."/>
            <person name="Zhang N."/>
            <person name="Huang Z."/>
            <person name="Zhu Q."/>
            <person name="Feng Y."/>
            <person name="Mount A."/>
            <person name="Hedgecock D."/>
            <person name="Xu Z."/>
            <person name="Liu Y."/>
            <person name="Domazet-Loso T."/>
            <person name="Du Y."/>
            <person name="Sun X."/>
            <person name="Zhang S."/>
            <person name="Liu B."/>
            <person name="Cheng P."/>
            <person name="Jiang X."/>
            <person name="Li J."/>
            <person name="Fan D."/>
            <person name="Wang W."/>
            <person name="Fu W."/>
            <person name="Wang T."/>
            <person name="Wang B."/>
            <person name="Zhang J."/>
            <person name="Peng Z."/>
            <person name="Li Y."/>
            <person name="Li N."/>
            <person name="Wang J."/>
            <person name="Chen M."/>
            <person name="He Y."/>
            <person name="Tan F."/>
            <person name="Song X."/>
            <person name="Zheng Q."/>
            <person name="Huang R."/>
            <person name="Yang H."/>
            <person name="Du X."/>
            <person name="Chen L."/>
            <person name="Yang M."/>
            <person name="Gaffney P.M."/>
            <person name="Wang S."/>
            <person name="Luo L."/>
            <person name="She Z."/>
            <person name="Ming Y."/>
            <person name="Huang W."/>
            <person name="Zhang S."/>
            <person name="Huang B."/>
            <person name="Zhang Y."/>
            <person name="Qu T."/>
            <person name="Ni P."/>
            <person name="Miao G."/>
            <person name="Wang J."/>
            <person name="Wang Q."/>
            <person name="Steinberg C.E."/>
            <person name="Wang H."/>
            <person name="Li N."/>
            <person name="Qian L."/>
            <person name="Zhang G."/>
            <person name="Li Y."/>
            <person name="Yang H."/>
            <person name="Liu X."/>
            <person name="Wang J."/>
            <person name="Yin Y."/>
            <person name="Wang J."/>
        </authorList>
    </citation>
    <scope>NUCLEOTIDE SEQUENCE [LARGE SCALE GENOMIC DNA]</scope>
    <source>
        <strain evidence="1">05x7-T-G4-1.051#20</strain>
    </source>
</reference>
<organism evidence="1">
    <name type="scientific">Magallana gigas</name>
    <name type="common">Pacific oyster</name>
    <name type="synonym">Crassostrea gigas</name>
    <dbReference type="NCBI Taxonomy" id="29159"/>
    <lineage>
        <taxon>Eukaryota</taxon>
        <taxon>Metazoa</taxon>
        <taxon>Spiralia</taxon>
        <taxon>Lophotrochozoa</taxon>
        <taxon>Mollusca</taxon>
        <taxon>Bivalvia</taxon>
        <taxon>Autobranchia</taxon>
        <taxon>Pteriomorphia</taxon>
        <taxon>Ostreida</taxon>
        <taxon>Ostreoidea</taxon>
        <taxon>Ostreidae</taxon>
        <taxon>Magallana</taxon>
    </lineage>
</organism>